<dbReference type="Proteomes" id="UP000728185">
    <property type="component" value="Unassembled WGS sequence"/>
</dbReference>
<feature type="domain" description="Peptidase M13 N-terminal" evidence="3">
    <location>
        <begin position="549"/>
        <end position="632"/>
    </location>
</feature>
<feature type="region of interest" description="Disordered" evidence="1">
    <location>
        <begin position="134"/>
        <end position="160"/>
    </location>
</feature>
<feature type="compositionally biased region" description="Acidic residues" evidence="1">
    <location>
        <begin position="76"/>
        <end position="85"/>
    </location>
</feature>
<dbReference type="InterPro" id="IPR008753">
    <property type="entry name" value="Peptidase_M13_N"/>
</dbReference>
<organism evidence="4 5">
    <name type="scientific">Fasciolopsis buskii</name>
    <dbReference type="NCBI Taxonomy" id="27845"/>
    <lineage>
        <taxon>Eukaryota</taxon>
        <taxon>Metazoa</taxon>
        <taxon>Spiralia</taxon>
        <taxon>Lophotrochozoa</taxon>
        <taxon>Platyhelminthes</taxon>
        <taxon>Trematoda</taxon>
        <taxon>Digenea</taxon>
        <taxon>Plagiorchiida</taxon>
        <taxon>Echinostomata</taxon>
        <taxon>Echinostomatoidea</taxon>
        <taxon>Fasciolidae</taxon>
        <taxon>Fasciolopsis</taxon>
    </lineage>
</organism>
<dbReference type="AlphaFoldDB" id="A0A8E0RM63"/>
<evidence type="ECO:0000313" key="5">
    <source>
        <dbReference type="Proteomes" id="UP000728185"/>
    </source>
</evidence>
<feature type="transmembrane region" description="Helical" evidence="2">
    <location>
        <begin position="199"/>
        <end position="223"/>
    </location>
</feature>
<dbReference type="Gene3D" id="1.10.1380.10">
    <property type="entry name" value="Neutral endopeptidase , domain2"/>
    <property type="match status" value="1"/>
</dbReference>
<dbReference type="EMBL" id="LUCM01011475">
    <property type="protein sequence ID" value="KAA0183924.1"/>
    <property type="molecule type" value="Genomic_DNA"/>
</dbReference>
<protein>
    <recommendedName>
        <fullName evidence="3">Peptidase M13 N-terminal domain-containing protein</fullName>
    </recommendedName>
</protein>
<keyword evidence="2" id="KW-0812">Transmembrane</keyword>
<keyword evidence="5" id="KW-1185">Reference proteome</keyword>
<feature type="compositionally biased region" description="Basic and acidic residues" evidence="1">
    <location>
        <begin position="54"/>
        <end position="68"/>
    </location>
</feature>
<dbReference type="GO" id="GO:0006508">
    <property type="term" value="P:proteolysis"/>
    <property type="evidence" value="ECO:0007669"/>
    <property type="project" value="InterPro"/>
</dbReference>
<keyword evidence="2" id="KW-1133">Transmembrane helix</keyword>
<dbReference type="OrthoDB" id="6270419at2759"/>
<evidence type="ECO:0000313" key="4">
    <source>
        <dbReference type="EMBL" id="KAA0183924.1"/>
    </source>
</evidence>
<reference evidence="4" key="1">
    <citation type="submission" date="2019-05" db="EMBL/GenBank/DDBJ databases">
        <title>Annotation for the trematode Fasciolopsis buski.</title>
        <authorList>
            <person name="Choi Y.-J."/>
        </authorList>
    </citation>
    <scope>NUCLEOTIDE SEQUENCE</scope>
    <source>
        <strain evidence="4">HT</strain>
        <tissue evidence="4">Whole worm</tissue>
    </source>
</reference>
<proteinExistence type="predicted"/>
<evidence type="ECO:0000259" key="3">
    <source>
        <dbReference type="Pfam" id="PF05649"/>
    </source>
</evidence>
<dbReference type="Pfam" id="PF05649">
    <property type="entry name" value="Peptidase_M13_N"/>
    <property type="match status" value="1"/>
</dbReference>
<dbReference type="InterPro" id="IPR042089">
    <property type="entry name" value="Peptidase_M13_dom_2"/>
</dbReference>
<accession>A0A8E0RM63</accession>
<gene>
    <name evidence="4" type="ORF">FBUS_01325</name>
</gene>
<evidence type="ECO:0000256" key="2">
    <source>
        <dbReference type="SAM" id="Phobius"/>
    </source>
</evidence>
<feature type="region of interest" description="Disordered" evidence="1">
    <location>
        <begin position="53"/>
        <end position="85"/>
    </location>
</feature>
<evidence type="ECO:0000256" key="1">
    <source>
        <dbReference type="SAM" id="MobiDB-lite"/>
    </source>
</evidence>
<sequence length="702" mass="78373">MSLFFTRTKKSAVANPVANYSSYSGPSLMLESSQIRNGLLDSSTLTNSEFFCDLPRDPEERNQKKDRWGQGAMDSSEGEVMDDTDTGNAMKVSLTKRSSNILITDTSAKPKRLKKFDNADDSAEGRVQLLSKSPVPDTKFKTNDRGLMGTPSAMCGQEHPSDRLPEKIQTSLNKIKSTVVTVGGPSCPTCCPCGPRTRIILVVATLLLLVTLSVIILCLAFTVNRPKPIAVQVTEVSPWPTSYSIKAVTQPTVQIPQRVCFNSSCLRVASVIAERLEVFNSPEGFAQSRGNCAPSDLLYLTKILAYGDRPGFFVGQNSVGMMQKRLLHSIWSSVSEALQNITPSRYVPMWIKKLSFLYRILLTRGISIGGVAAKPSSELATREQSSANSVYSKQPNGNNITAIVESSSNSVNDYLTLDDLLQRGNIAFHGLDNVLISVQLELRVPLFFSTWISTSHSPGLLDTRIPVVNHSLLLYYFANLDAVKQLDWVIFDELAQTEQPLKNSRYWRDLQVYAEHLQRLTRKGTAHFFSSSGQNESQHWPAAFNILVKLLKINIPRYLGALISRNQSVLLPRDLAILVTDLDYFKKLGSLLSQTSYNDLQEYVTFSILHKYASYVDAEAENLKKKLLKPLAERFGMQHMENWPLILDLASPGLKVLVLQQWSMRNLERSTDTVRCSVTPLFSAIIKFTLEHQLFELVQSLL</sequence>
<comment type="caution">
    <text evidence="4">The sequence shown here is derived from an EMBL/GenBank/DDBJ whole genome shotgun (WGS) entry which is preliminary data.</text>
</comment>
<name>A0A8E0RM63_9TREM</name>
<keyword evidence="2" id="KW-0472">Membrane</keyword>